<evidence type="ECO:0000313" key="2">
    <source>
        <dbReference type="Proteomes" id="UP000002628"/>
    </source>
</evidence>
<name>D0U216_9CAUD</name>
<keyword evidence="2" id="KW-1185">Reference proteome</keyword>
<reference evidence="1 2" key="1">
    <citation type="journal article" date="2010" name="Microbiology">
        <title>The endolysins of bacteriophages CMP1 and CN77 are specific for the lysis of Clavibacter michiganensis strains.</title>
        <authorList>
            <person name="Wittmann J."/>
            <person name="Eichenlaub R."/>
            <person name="Dreiseikelmann B."/>
        </authorList>
    </citation>
    <scope>NUCLEOTIDE SEQUENCE [LARGE SCALE GENOMIC DNA]</scope>
</reference>
<proteinExistence type="predicted"/>
<dbReference type="GeneID" id="8684218"/>
<evidence type="ECO:0000313" key="1">
    <source>
        <dbReference type="EMBL" id="ACY35928.1"/>
    </source>
</evidence>
<dbReference type="EMBL" id="GQ241246">
    <property type="protein sequence ID" value="ACY35928.1"/>
    <property type="molecule type" value="Genomic_DNA"/>
</dbReference>
<dbReference type="KEGG" id="vg:8684218"/>
<sequence>MRGKMFMGTRGYERWVPACAISPDFSRSGFSNAGETIGGGYTIERSKMKSNGYAMTWNNKTQDDMRFLTDLDEGMYDSHDGKNFIYFLDPMQMDKNLAPKMWSAFAIASEDGMPLIHGQRPRAVPTPPNQFGYPARSAVYRSVGASEKMYLPIPPGYVAWFGVHGAADGSAGIRMTPFKGADPGPYSDLKMLSVQTDELVNQGVSSTQGYTGFELSLKDTGSLANLSPNPSAEASLEGWGTVAVGAAGGASALQRGVNGKVGVSSVLQVYSTAPTAAGGGVTHDVPVVPGHVYSYAAYVRTSHATRVSTYLRFYNTAGEPVGGIVNGAVVGTVASPGWSTTPRLANTNATAPAGAAFARIAFGTTAGTGYNNLPAGGWMNVDAIQVNEGNTVSAYGDGDMEGWEWTNGKGISPSRKKPDMITLTGLVIQILPVGAIPKRGPYISGQGSSGCQIESITMSPYNKMLNMVGVTMKLKETEPWE</sequence>
<dbReference type="Gene3D" id="2.60.120.260">
    <property type="entry name" value="Galactose-binding domain-like"/>
    <property type="match status" value="1"/>
</dbReference>
<dbReference type="OrthoDB" id="38097at10239"/>
<protein>
    <submittedName>
        <fullName evidence="1">Uncharacterized protein</fullName>
    </submittedName>
</protein>
<gene>
    <name evidence="1" type="ORF">CMP1-32</name>
</gene>
<dbReference type="RefSeq" id="YP_003359123.1">
    <property type="nucleotide sequence ID" value="NC_013698.1"/>
</dbReference>
<accession>D0U216</accession>
<organism evidence="1 2">
    <name type="scientific">Clavibacter phage CMP1</name>
    <dbReference type="NCBI Taxonomy" id="686439"/>
    <lineage>
        <taxon>Viruses</taxon>
        <taxon>Duplodnaviria</taxon>
        <taxon>Heunggongvirae</taxon>
        <taxon>Uroviricota</taxon>
        <taxon>Caudoviricetes</taxon>
        <taxon>Cimpunavirus</taxon>
        <taxon>Cimpunavirus CMP1</taxon>
    </lineage>
</organism>
<dbReference type="Proteomes" id="UP000002628">
    <property type="component" value="Segment"/>
</dbReference>